<dbReference type="RefSeq" id="WP_094569844.1">
    <property type="nucleotide sequence ID" value="NZ_CP022743.1"/>
</dbReference>
<dbReference type="Proteomes" id="UP000215002">
    <property type="component" value="Chromosome"/>
</dbReference>
<protein>
    <recommendedName>
        <fullName evidence="3">Natural product</fullName>
    </recommendedName>
</protein>
<gene>
    <name evidence="1" type="ORF">MuYL_1479</name>
</gene>
<evidence type="ECO:0008006" key="3">
    <source>
        <dbReference type="Google" id="ProtNLM"/>
    </source>
</evidence>
<organism evidence="1 2">
    <name type="scientific">Mucilaginibacter xinganensis</name>
    <dbReference type="NCBI Taxonomy" id="1234841"/>
    <lineage>
        <taxon>Bacteria</taxon>
        <taxon>Pseudomonadati</taxon>
        <taxon>Bacteroidota</taxon>
        <taxon>Sphingobacteriia</taxon>
        <taxon>Sphingobacteriales</taxon>
        <taxon>Sphingobacteriaceae</taxon>
        <taxon>Mucilaginibacter</taxon>
    </lineage>
</organism>
<reference evidence="1 2" key="1">
    <citation type="submission" date="2017-08" db="EMBL/GenBank/DDBJ databases">
        <title>Complete genome sequence of Mucilaginibacter sp. strain BJC16-A31.</title>
        <authorList>
            <consortium name="Henan University of Science and Technology"/>
            <person name="You X."/>
        </authorList>
    </citation>
    <scope>NUCLEOTIDE SEQUENCE [LARGE SCALE GENOMIC DNA]</scope>
    <source>
        <strain evidence="1 2">BJC16-A31</strain>
    </source>
</reference>
<evidence type="ECO:0000313" key="1">
    <source>
        <dbReference type="EMBL" id="ASU33377.1"/>
    </source>
</evidence>
<accession>A0A223NU38</accession>
<keyword evidence="2" id="KW-1185">Reference proteome</keyword>
<dbReference type="EMBL" id="CP022743">
    <property type="protein sequence ID" value="ASU33377.1"/>
    <property type="molecule type" value="Genomic_DNA"/>
</dbReference>
<dbReference type="OrthoDB" id="805478at2"/>
<evidence type="ECO:0000313" key="2">
    <source>
        <dbReference type="Proteomes" id="UP000215002"/>
    </source>
</evidence>
<dbReference type="KEGG" id="muc:MuYL_1479"/>
<name>A0A223NU38_9SPHI</name>
<dbReference type="AlphaFoldDB" id="A0A223NU38"/>
<proteinExistence type="predicted"/>
<sequence length="87" mass="9366">MKKVSLKLGSVKEMLTKEEMKKIAGGYAMCCCIGGVYGNLDCTHSWSRSLDSTGSCYHTCTDPNSQNPGTGGALWDSSSLCNHWGHC</sequence>